<dbReference type="Proteomes" id="UP000577707">
    <property type="component" value="Unassembled WGS sequence"/>
</dbReference>
<dbReference type="Gene3D" id="1.10.10.10">
    <property type="entry name" value="Winged helix-like DNA-binding domain superfamily/Winged helix DNA-binding domain"/>
    <property type="match status" value="1"/>
</dbReference>
<accession>A0A7W5A5W5</accession>
<dbReference type="RefSeq" id="WP_183546220.1">
    <property type="nucleotide sequence ID" value="NZ_BMQT01000009.1"/>
</dbReference>
<dbReference type="EMBL" id="JACHXG010000005">
    <property type="protein sequence ID" value="MBB3089975.1"/>
    <property type="molecule type" value="Genomic_DNA"/>
</dbReference>
<keyword evidence="2" id="KW-0238">DNA-binding</keyword>
<dbReference type="SUPFAM" id="SSF46785">
    <property type="entry name" value="Winged helix' DNA-binding domain"/>
    <property type="match status" value="1"/>
</dbReference>
<dbReference type="InterPro" id="IPR001845">
    <property type="entry name" value="HTH_ArsR_DNA-bd_dom"/>
</dbReference>
<dbReference type="AlphaFoldDB" id="A0A7W5A5W5"/>
<gene>
    <name evidence="2" type="ORF">FHS12_002924</name>
</gene>
<organism evidence="2 3">
    <name type="scientific">Nocardioides albus</name>
    <dbReference type="NCBI Taxonomy" id="1841"/>
    <lineage>
        <taxon>Bacteria</taxon>
        <taxon>Bacillati</taxon>
        <taxon>Actinomycetota</taxon>
        <taxon>Actinomycetes</taxon>
        <taxon>Propionibacteriales</taxon>
        <taxon>Nocardioidaceae</taxon>
        <taxon>Nocardioides</taxon>
    </lineage>
</organism>
<reference evidence="2 3" key="1">
    <citation type="submission" date="2020-08" db="EMBL/GenBank/DDBJ databases">
        <title>Genomic Encyclopedia of Type Strains, Phase III (KMG-III): the genomes of soil and plant-associated and newly described type strains.</title>
        <authorList>
            <person name="Whitman W."/>
        </authorList>
    </citation>
    <scope>NUCLEOTIDE SEQUENCE [LARGE SCALE GENOMIC DNA]</scope>
    <source>
        <strain evidence="2 3">CECT 3302</strain>
    </source>
</reference>
<name>A0A7W5A5W5_9ACTN</name>
<keyword evidence="3" id="KW-1185">Reference proteome</keyword>
<proteinExistence type="predicted"/>
<evidence type="ECO:0000313" key="3">
    <source>
        <dbReference type="Proteomes" id="UP000577707"/>
    </source>
</evidence>
<dbReference type="GO" id="GO:0003700">
    <property type="term" value="F:DNA-binding transcription factor activity"/>
    <property type="evidence" value="ECO:0007669"/>
    <property type="project" value="InterPro"/>
</dbReference>
<feature type="domain" description="HTH arsR-type" evidence="1">
    <location>
        <begin position="252"/>
        <end position="327"/>
    </location>
</feature>
<evidence type="ECO:0000313" key="2">
    <source>
        <dbReference type="EMBL" id="MBB3089975.1"/>
    </source>
</evidence>
<dbReference type="GO" id="GO:0003677">
    <property type="term" value="F:DNA binding"/>
    <property type="evidence" value="ECO:0007669"/>
    <property type="project" value="UniProtKB-KW"/>
</dbReference>
<dbReference type="InterPro" id="IPR036390">
    <property type="entry name" value="WH_DNA-bd_sf"/>
</dbReference>
<dbReference type="SMART" id="SM00418">
    <property type="entry name" value="HTH_ARSR"/>
    <property type="match status" value="1"/>
</dbReference>
<sequence>MLSIDLAGLESIRLTMARHPFTSVSMQLLDAVGFNPTGMNGEWKREILDQIPRSSVRVLEPWRRFTPATFAEPAGPRQHTIEECLEILREDTGELVPALLKAVIGTDLPPLLADLEQRPTVHLRRSWEVLGKASSLTKRLWPEASSLLAREERSISTATTVEARMALLLGRVLGSRIQGRTLYIPWTSAAPQPRDLPVFGLADRVEMVPSLAGPRTAGIMFDDDDGLRVHRITYPLPGFNDRIDHDGRVRPDLLAELVGDVRADLLRALTRPTAMSDLAALLDLAPSLITFHRDHLEAAGLVTRERVARKVFVSRTDRGHSLVDLMGG</sequence>
<comment type="caution">
    <text evidence="2">The sequence shown here is derived from an EMBL/GenBank/DDBJ whole genome shotgun (WGS) entry which is preliminary data.</text>
</comment>
<evidence type="ECO:0000259" key="1">
    <source>
        <dbReference type="SMART" id="SM00418"/>
    </source>
</evidence>
<protein>
    <submittedName>
        <fullName evidence="2">DNA-binding transcriptional ArsR family regulator</fullName>
    </submittedName>
</protein>
<dbReference type="InterPro" id="IPR036388">
    <property type="entry name" value="WH-like_DNA-bd_sf"/>
</dbReference>